<evidence type="ECO:0000256" key="5">
    <source>
        <dbReference type="SAM" id="Phobius"/>
    </source>
</evidence>
<feature type="transmembrane region" description="Helical" evidence="5">
    <location>
        <begin position="342"/>
        <end position="365"/>
    </location>
</feature>
<dbReference type="Proteomes" id="UP001319861">
    <property type="component" value="Chromosome"/>
</dbReference>
<dbReference type="EMBL" id="AP024525">
    <property type="protein sequence ID" value="BCT78031.1"/>
    <property type="molecule type" value="Genomic_DNA"/>
</dbReference>
<evidence type="ECO:0000313" key="8">
    <source>
        <dbReference type="Proteomes" id="UP001319861"/>
    </source>
</evidence>
<feature type="domain" description="Major facilitator superfamily (MFS) profile" evidence="6">
    <location>
        <begin position="19"/>
        <end position="432"/>
    </location>
</feature>
<protein>
    <submittedName>
        <fullName evidence="7">MFS transporter</fullName>
    </submittedName>
</protein>
<comment type="subcellular location">
    <subcellularLocation>
        <location evidence="1">Cell membrane</location>
        <topology evidence="1">Multi-pass membrane protein</topology>
    </subcellularLocation>
</comment>
<dbReference type="Gene3D" id="1.20.1250.20">
    <property type="entry name" value="MFS general substrate transporter like domains"/>
    <property type="match status" value="1"/>
</dbReference>
<evidence type="ECO:0000256" key="1">
    <source>
        <dbReference type="ARBA" id="ARBA00004651"/>
    </source>
</evidence>
<name>A0ABM7Q0D6_SINCY</name>
<feature type="transmembrane region" description="Helical" evidence="5">
    <location>
        <begin position="173"/>
        <end position="202"/>
    </location>
</feature>
<dbReference type="InterPro" id="IPR036259">
    <property type="entry name" value="MFS_trans_sf"/>
</dbReference>
<dbReference type="InterPro" id="IPR011701">
    <property type="entry name" value="MFS"/>
</dbReference>
<dbReference type="PANTHER" id="PTHR23508">
    <property type="entry name" value="CARBOXYLIC ACID TRANSPORTER PROTEIN HOMOLOG"/>
    <property type="match status" value="1"/>
</dbReference>
<feature type="transmembrane region" description="Helical" evidence="5">
    <location>
        <begin position="110"/>
        <end position="132"/>
    </location>
</feature>
<evidence type="ECO:0000256" key="3">
    <source>
        <dbReference type="ARBA" id="ARBA00022989"/>
    </source>
</evidence>
<evidence type="ECO:0000313" key="7">
    <source>
        <dbReference type="EMBL" id="BCT78031.1"/>
    </source>
</evidence>
<reference evidence="7 8" key="1">
    <citation type="journal article" date="2021" name="J. Biosci. Bioeng.">
        <title>Identification and characterization of a chc gene cluster responsible for the aromatization pathway of cyclohexanecarboxylate degradation in Sinomonas cyclohexanicum ATCC 51369.</title>
        <authorList>
            <person name="Yamamoto T."/>
            <person name="Hasegawa Y."/>
            <person name="Lau P.C.K."/>
            <person name="Iwaki H."/>
        </authorList>
    </citation>
    <scope>NUCLEOTIDE SEQUENCE [LARGE SCALE GENOMIC DNA]</scope>
    <source>
        <strain evidence="7 8">ATCC 51369</strain>
    </source>
</reference>
<feature type="transmembrane region" description="Helical" evidence="5">
    <location>
        <begin position="286"/>
        <end position="310"/>
    </location>
</feature>
<dbReference type="PANTHER" id="PTHR23508:SF10">
    <property type="entry name" value="CARBOXYLIC ACID TRANSPORTER PROTEIN HOMOLOG"/>
    <property type="match status" value="1"/>
</dbReference>
<dbReference type="InterPro" id="IPR005829">
    <property type="entry name" value="Sugar_transporter_CS"/>
</dbReference>
<dbReference type="RefSeq" id="WP_229230676.1">
    <property type="nucleotide sequence ID" value="NZ_AP024525.1"/>
</dbReference>
<keyword evidence="2 5" id="KW-0812">Transmembrane</keyword>
<feature type="transmembrane region" description="Helical" evidence="5">
    <location>
        <begin position="85"/>
        <end position="104"/>
    </location>
</feature>
<evidence type="ECO:0000259" key="6">
    <source>
        <dbReference type="PROSITE" id="PS50850"/>
    </source>
</evidence>
<dbReference type="PROSITE" id="PS50850">
    <property type="entry name" value="MFS"/>
    <property type="match status" value="1"/>
</dbReference>
<feature type="transmembrane region" description="Helical" evidence="5">
    <location>
        <begin position="317"/>
        <end position="336"/>
    </location>
</feature>
<sequence length="456" mass="47085">MKVTELIAGSKMSRFQILAVVTAIVLTVLEGYDAAMMAFVAPYVTKEFASSASMIGVVLSGALIGMVVGSVIVAPIADKVGRRRIAIVGTCIVAVGMLASPFATDMAGMMWARIVTGLGVGALISVVGVIAAEYSNRHVYPVVMAVYSAAINIGAVLGAVIIGPLLPVQGWRFAFWVGVVLSVIAIVLAVALFPESIAWLAARRKPGSLERLNSTLARMGHDPLPGLPESQLPAREGSSALRTVFSKQLVGQTLLMIIGYISFLVVFYFANAWAPNTLAAATKNPALAAPTTLSLGLGGIIGALVFGFISTRVNPRILTPLFLIVGAGGVALFGFIETNLPASLIELFVASFFFSAGVTGFYQIIPKLYPTLARATGYGIVAGAGRIGGIASPILAGAAFDAHMPVPTVFVIFALPLVVSALTIVGLSALESAQRKRATASEGAAGASEPLASPAK</sequence>
<gene>
    <name evidence="7" type="primary">vanK</name>
    <name evidence="7" type="ORF">SCMU_38730</name>
</gene>
<keyword evidence="4 5" id="KW-0472">Membrane</keyword>
<keyword evidence="3 5" id="KW-1133">Transmembrane helix</keyword>
<feature type="transmembrane region" description="Helical" evidence="5">
    <location>
        <begin position="254"/>
        <end position="274"/>
    </location>
</feature>
<proteinExistence type="predicted"/>
<evidence type="ECO:0000256" key="2">
    <source>
        <dbReference type="ARBA" id="ARBA00022692"/>
    </source>
</evidence>
<dbReference type="Pfam" id="PF07690">
    <property type="entry name" value="MFS_1"/>
    <property type="match status" value="1"/>
</dbReference>
<feature type="transmembrane region" description="Helical" evidence="5">
    <location>
        <begin position="52"/>
        <end position="73"/>
    </location>
</feature>
<feature type="transmembrane region" description="Helical" evidence="5">
    <location>
        <begin position="406"/>
        <end position="430"/>
    </location>
</feature>
<keyword evidence="8" id="KW-1185">Reference proteome</keyword>
<evidence type="ECO:0000256" key="4">
    <source>
        <dbReference type="ARBA" id="ARBA00023136"/>
    </source>
</evidence>
<organism evidence="7 8">
    <name type="scientific">Sinomonas cyclohexanicum</name>
    <name type="common">Corynebacterium cyclohexanicum</name>
    <dbReference type="NCBI Taxonomy" id="322009"/>
    <lineage>
        <taxon>Bacteria</taxon>
        <taxon>Bacillati</taxon>
        <taxon>Actinomycetota</taxon>
        <taxon>Actinomycetes</taxon>
        <taxon>Micrococcales</taxon>
        <taxon>Micrococcaceae</taxon>
        <taxon>Sinomonas</taxon>
    </lineage>
</organism>
<accession>A0ABM7Q0D6</accession>
<feature type="transmembrane region" description="Helical" evidence="5">
    <location>
        <begin position="144"/>
        <end position="167"/>
    </location>
</feature>
<dbReference type="PROSITE" id="PS00216">
    <property type="entry name" value="SUGAR_TRANSPORT_1"/>
    <property type="match status" value="1"/>
</dbReference>
<feature type="transmembrane region" description="Helical" evidence="5">
    <location>
        <begin position="12"/>
        <end position="32"/>
    </location>
</feature>
<feature type="transmembrane region" description="Helical" evidence="5">
    <location>
        <begin position="377"/>
        <end position="400"/>
    </location>
</feature>
<dbReference type="SUPFAM" id="SSF103473">
    <property type="entry name" value="MFS general substrate transporter"/>
    <property type="match status" value="1"/>
</dbReference>
<dbReference type="InterPro" id="IPR020846">
    <property type="entry name" value="MFS_dom"/>
</dbReference>